<proteinExistence type="predicted"/>
<keyword evidence="3" id="KW-1185">Reference proteome</keyword>
<evidence type="ECO:0000313" key="3">
    <source>
        <dbReference type="Proteomes" id="UP000314294"/>
    </source>
</evidence>
<dbReference type="AlphaFoldDB" id="A0A4Z2FX01"/>
<dbReference type="Proteomes" id="UP000314294">
    <property type="component" value="Unassembled WGS sequence"/>
</dbReference>
<feature type="region of interest" description="Disordered" evidence="1">
    <location>
        <begin position="34"/>
        <end position="65"/>
    </location>
</feature>
<comment type="caution">
    <text evidence="2">The sequence shown here is derived from an EMBL/GenBank/DDBJ whole genome shotgun (WGS) entry which is preliminary data.</text>
</comment>
<evidence type="ECO:0000256" key="1">
    <source>
        <dbReference type="SAM" id="MobiDB-lite"/>
    </source>
</evidence>
<name>A0A4Z2FX01_9TELE</name>
<evidence type="ECO:0000313" key="2">
    <source>
        <dbReference type="EMBL" id="TNN45064.1"/>
    </source>
</evidence>
<accession>A0A4Z2FX01</accession>
<sequence>MFVYFLPFLCPGATVPRRPLRPEVKRTPRIRLPEDVLRDATTERRDEKMIDPHERSGLPARTFSG</sequence>
<gene>
    <name evidence="2" type="ORF">EYF80_044735</name>
</gene>
<feature type="compositionally biased region" description="Basic and acidic residues" evidence="1">
    <location>
        <begin position="34"/>
        <end position="56"/>
    </location>
</feature>
<dbReference type="EMBL" id="SRLO01000869">
    <property type="protein sequence ID" value="TNN45064.1"/>
    <property type="molecule type" value="Genomic_DNA"/>
</dbReference>
<reference evidence="2 3" key="1">
    <citation type="submission" date="2019-03" db="EMBL/GenBank/DDBJ databases">
        <title>First draft genome of Liparis tanakae, snailfish: a comprehensive survey of snailfish specific genes.</title>
        <authorList>
            <person name="Kim W."/>
            <person name="Song I."/>
            <person name="Jeong J.-H."/>
            <person name="Kim D."/>
            <person name="Kim S."/>
            <person name="Ryu S."/>
            <person name="Song J.Y."/>
            <person name="Lee S.K."/>
        </authorList>
    </citation>
    <scope>NUCLEOTIDE SEQUENCE [LARGE SCALE GENOMIC DNA]</scope>
    <source>
        <tissue evidence="2">Muscle</tissue>
    </source>
</reference>
<organism evidence="2 3">
    <name type="scientific">Liparis tanakae</name>
    <name type="common">Tanaka's snailfish</name>
    <dbReference type="NCBI Taxonomy" id="230148"/>
    <lineage>
        <taxon>Eukaryota</taxon>
        <taxon>Metazoa</taxon>
        <taxon>Chordata</taxon>
        <taxon>Craniata</taxon>
        <taxon>Vertebrata</taxon>
        <taxon>Euteleostomi</taxon>
        <taxon>Actinopterygii</taxon>
        <taxon>Neopterygii</taxon>
        <taxon>Teleostei</taxon>
        <taxon>Neoteleostei</taxon>
        <taxon>Acanthomorphata</taxon>
        <taxon>Eupercaria</taxon>
        <taxon>Perciformes</taxon>
        <taxon>Cottioidei</taxon>
        <taxon>Cottales</taxon>
        <taxon>Liparidae</taxon>
        <taxon>Liparis</taxon>
    </lineage>
</organism>
<protein>
    <submittedName>
        <fullName evidence="2">Uncharacterized protein</fullName>
    </submittedName>
</protein>